<dbReference type="GO" id="GO:0004540">
    <property type="term" value="F:RNA nuclease activity"/>
    <property type="evidence" value="ECO:0007669"/>
    <property type="project" value="InterPro"/>
</dbReference>
<reference evidence="2 3" key="1">
    <citation type="submission" date="2017-09" db="EMBL/GenBank/DDBJ databases">
        <title>Depth-based differentiation of microbial function through sediment-hosted aquifers and enrichment of novel symbionts in the deep terrestrial subsurface.</title>
        <authorList>
            <person name="Probst A.J."/>
            <person name="Ladd B."/>
            <person name="Jarett J.K."/>
            <person name="Geller-Mcgrath D.E."/>
            <person name="Sieber C.M."/>
            <person name="Emerson J.B."/>
            <person name="Anantharaman K."/>
            <person name="Thomas B.C."/>
            <person name="Malmstrom R."/>
            <person name="Stieglmeier M."/>
            <person name="Klingl A."/>
            <person name="Woyke T."/>
            <person name="Ryan C.M."/>
            <person name="Banfield J.F."/>
        </authorList>
    </citation>
    <scope>NUCLEOTIDE SEQUENCE [LARGE SCALE GENOMIC DNA]</scope>
    <source>
        <strain evidence="2">CG17_big_fil_post_rev_8_21_14_2_50_48_46</strain>
    </source>
</reference>
<sequence length="180" mass="20448">MANLVYVDNSNVWIEGMHLASVKSGKAKNLSEAIQKNICDYSWKFDFGRLLHFTGGEKTEIKRAVLFGSRPPKNDSLWSAAEANGFEVVVYDRNFSNKEKKIDTDVVANMMEDSFTIVNKEEDEMILVSGDKDYVPAIIKIRSRNIKVVCCFWSQAASELKQCVDEFISLDEFHSYLAIT</sequence>
<dbReference type="PANTHER" id="PTHR35458:SF8">
    <property type="entry name" value="SLR0650 PROTEIN"/>
    <property type="match status" value="1"/>
</dbReference>
<protein>
    <submittedName>
        <fullName evidence="2">NYN domain-containing protein</fullName>
    </submittedName>
</protein>
<proteinExistence type="predicted"/>
<dbReference type="InterPro" id="IPR047140">
    <property type="entry name" value="LabA"/>
</dbReference>
<dbReference type="Proteomes" id="UP000231019">
    <property type="component" value="Unassembled WGS sequence"/>
</dbReference>
<dbReference type="PANTHER" id="PTHR35458">
    <property type="entry name" value="SLR0755 PROTEIN"/>
    <property type="match status" value="1"/>
</dbReference>
<organism evidence="2 3">
    <name type="scientific">bacterium (Candidatus Blackallbacteria) CG17_big_fil_post_rev_8_21_14_2_50_48_46</name>
    <dbReference type="NCBI Taxonomy" id="2014261"/>
    <lineage>
        <taxon>Bacteria</taxon>
        <taxon>Candidatus Blackallbacteria</taxon>
    </lineage>
</organism>
<dbReference type="Pfam" id="PF01936">
    <property type="entry name" value="NYN"/>
    <property type="match status" value="1"/>
</dbReference>
<comment type="caution">
    <text evidence="2">The sequence shown here is derived from an EMBL/GenBank/DDBJ whole genome shotgun (WGS) entry which is preliminary data.</text>
</comment>
<evidence type="ECO:0000259" key="1">
    <source>
        <dbReference type="Pfam" id="PF01936"/>
    </source>
</evidence>
<dbReference type="InterPro" id="IPR021139">
    <property type="entry name" value="NYN"/>
</dbReference>
<dbReference type="AlphaFoldDB" id="A0A2M7FYV7"/>
<evidence type="ECO:0000313" key="2">
    <source>
        <dbReference type="EMBL" id="PIW14553.1"/>
    </source>
</evidence>
<accession>A0A2M7FYV7</accession>
<dbReference type="EMBL" id="PFFQ01000059">
    <property type="protein sequence ID" value="PIW14553.1"/>
    <property type="molecule type" value="Genomic_DNA"/>
</dbReference>
<name>A0A2M7FYV7_9BACT</name>
<feature type="domain" description="NYN" evidence="1">
    <location>
        <begin position="40"/>
        <end position="171"/>
    </location>
</feature>
<evidence type="ECO:0000313" key="3">
    <source>
        <dbReference type="Proteomes" id="UP000231019"/>
    </source>
</evidence>
<dbReference type="Gene3D" id="3.40.50.1010">
    <property type="entry name" value="5'-nuclease"/>
    <property type="match status" value="1"/>
</dbReference>
<gene>
    <name evidence="2" type="ORF">COW36_21175</name>
</gene>